<sequence>MNIISKYGFFGAIIMAKNLLLTKLTLRNARLIRFPVDLRGKKFISVDKGFTTGHGCRIEAYAEKNINSKTLIIGKNVQLNDYVHITAMYNVHIGDNVLIASKVYISDTAHGEYQSSSPSSPFEFPAERELVYDGVRIEDNVWLGDGVCVLPGVTIGFGSIIGANAVVNKDIPAMSIAVGIPAKVVKVFNSELNIWEKR</sequence>
<dbReference type="Gene3D" id="2.160.10.10">
    <property type="entry name" value="Hexapeptide repeat proteins"/>
    <property type="match status" value="1"/>
</dbReference>
<name>A0A7X0J7U1_9SPHI</name>
<dbReference type="AlphaFoldDB" id="A0A7X0J7U1"/>
<dbReference type="Proteomes" id="UP000521017">
    <property type="component" value="Unassembled WGS sequence"/>
</dbReference>
<evidence type="ECO:0000313" key="4">
    <source>
        <dbReference type="EMBL" id="MBB6502410.1"/>
    </source>
</evidence>
<reference evidence="4 5" key="1">
    <citation type="submission" date="2020-08" db="EMBL/GenBank/DDBJ databases">
        <title>Genomic Encyclopedia of Type Strains, Phase IV (KMG-V): Genome sequencing to study the core and pangenomes of soil and plant-associated prokaryotes.</title>
        <authorList>
            <person name="Whitman W."/>
        </authorList>
    </citation>
    <scope>NUCLEOTIDE SEQUENCE [LARGE SCALE GENOMIC DNA]</scope>
    <source>
        <strain evidence="4 5">M2T3</strain>
    </source>
</reference>
<dbReference type="InterPro" id="IPR051159">
    <property type="entry name" value="Hexapeptide_acetyltransf"/>
</dbReference>
<protein>
    <submittedName>
        <fullName evidence="4">Lipopolysaccharide O-acetyltransferase</fullName>
        <ecNumber evidence="4">2.3.1.-</ecNumber>
    </submittedName>
</protein>
<gene>
    <name evidence="4" type="ORF">HDF25_004589</name>
</gene>
<keyword evidence="2" id="KW-0677">Repeat</keyword>
<dbReference type="InterPro" id="IPR001451">
    <property type="entry name" value="Hexapep"/>
</dbReference>
<dbReference type="RefSeq" id="WP_184628657.1">
    <property type="nucleotide sequence ID" value="NZ_JACHCC010000013.1"/>
</dbReference>
<organism evidence="4 5">
    <name type="scientific">Pedobacter cryoconitis</name>
    <dbReference type="NCBI Taxonomy" id="188932"/>
    <lineage>
        <taxon>Bacteria</taxon>
        <taxon>Pseudomonadati</taxon>
        <taxon>Bacteroidota</taxon>
        <taxon>Sphingobacteriia</taxon>
        <taxon>Sphingobacteriales</taxon>
        <taxon>Sphingobacteriaceae</taxon>
        <taxon>Pedobacter</taxon>
    </lineage>
</organism>
<dbReference type="InterPro" id="IPR011004">
    <property type="entry name" value="Trimer_LpxA-like_sf"/>
</dbReference>
<dbReference type="PANTHER" id="PTHR23416">
    <property type="entry name" value="SIALIC ACID SYNTHASE-RELATED"/>
    <property type="match status" value="1"/>
</dbReference>
<comment type="caution">
    <text evidence="4">The sequence shown here is derived from an EMBL/GenBank/DDBJ whole genome shotgun (WGS) entry which is preliminary data.</text>
</comment>
<keyword evidence="3 4" id="KW-0012">Acyltransferase</keyword>
<dbReference type="PANTHER" id="PTHR23416:SF78">
    <property type="entry name" value="LIPOPOLYSACCHARIDE BIOSYNTHESIS O-ACETYL TRANSFERASE WBBJ-RELATED"/>
    <property type="match status" value="1"/>
</dbReference>
<dbReference type="EMBL" id="JACHCC010000013">
    <property type="protein sequence ID" value="MBB6502410.1"/>
    <property type="molecule type" value="Genomic_DNA"/>
</dbReference>
<evidence type="ECO:0000256" key="3">
    <source>
        <dbReference type="ARBA" id="ARBA00023315"/>
    </source>
</evidence>
<accession>A0A7X0J7U1</accession>
<dbReference type="GO" id="GO:0016746">
    <property type="term" value="F:acyltransferase activity"/>
    <property type="evidence" value="ECO:0007669"/>
    <property type="project" value="UniProtKB-KW"/>
</dbReference>
<dbReference type="EC" id="2.3.1.-" evidence="4"/>
<evidence type="ECO:0000256" key="2">
    <source>
        <dbReference type="ARBA" id="ARBA00022737"/>
    </source>
</evidence>
<evidence type="ECO:0000313" key="5">
    <source>
        <dbReference type="Proteomes" id="UP000521017"/>
    </source>
</evidence>
<dbReference type="PROSITE" id="PS00101">
    <property type="entry name" value="HEXAPEP_TRANSFERASES"/>
    <property type="match status" value="1"/>
</dbReference>
<evidence type="ECO:0000256" key="1">
    <source>
        <dbReference type="ARBA" id="ARBA00022679"/>
    </source>
</evidence>
<dbReference type="SUPFAM" id="SSF51161">
    <property type="entry name" value="Trimeric LpxA-like enzymes"/>
    <property type="match status" value="1"/>
</dbReference>
<dbReference type="CDD" id="cd04647">
    <property type="entry name" value="LbH_MAT_like"/>
    <property type="match status" value="1"/>
</dbReference>
<dbReference type="InterPro" id="IPR018357">
    <property type="entry name" value="Hexapep_transf_CS"/>
</dbReference>
<proteinExistence type="predicted"/>
<dbReference type="Pfam" id="PF00132">
    <property type="entry name" value="Hexapep"/>
    <property type="match status" value="1"/>
</dbReference>
<keyword evidence="1 4" id="KW-0808">Transferase</keyword>